<dbReference type="RefSeq" id="WP_074976047.1">
    <property type="nucleotide sequence ID" value="NZ_FPBZ01000031.1"/>
</dbReference>
<dbReference type="AlphaFoldDB" id="A0A1I7IXR0"/>
<reference evidence="1 2" key="1">
    <citation type="submission" date="2016-10" db="EMBL/GenBank/DDBJ databases">
        <authorList>
            <person name="de Groot N.N."/>
        </authorList>
    </citation>
    <scope>NUCLEOTIDE SEQUENCE [LARGE SCALE GENOMIC DNA]</scope>
    <source>
        <strain evidence="1 2">Nl14</strain>
    </source>
</reference>
<proteinExistence type="predicted"/>
<sequence length="71" mass="8102">MHYEYWKFPPLEHETRPAVPTDAAAYYLNRKSQTLRAWACLENGPIRPIRINGRLAWPVAAIRALLNGGAQ</sequence>
<evidence type="ECO:0008006" key="3">
    <source>
        <dbReference type="Google" id="ProtNLM"/>
    </source>
</evidence>
<evidence type="ECO:0000313" key="1">
    <source>
        <dbReference type="EMBL" id="SFU77678.1"/>
    </source>
</evidence>
<gene>
    <name evidence="1" type="ORF">SAMN05216417_1315</name>
</gene>
<dbReference type="Proteomes" id="UP000182649">
    <property type="component" value="Unassembled WGS sequence"/>
</dbReference>
<organism evidence="1 2">
    <name type="scientific">Nitrosospira multiformis</name>
    <dbReference type="NCBI Taxonomy" id="1231"/>
    <lineage>
        <taxon>Bacteria</taxon>
        <taxon>Pseudomonadati</taxon>
        <taxon>Pseudomonadota</taxon>
        <taxon>Betaproteobacteria</taxon>
        <taxon>Nitrosomonadales</taxon>
        <taxon>Nitrosomonadaceae</taxon>
        <taxon>Nitrosospira</taxon>
    </lineage>
</organism>
<protein>
    <recommendedName>
        <fullName evidence="3">DNA-binding protein</fullName>
    </recommendedName>
</protein>
<accession>A0A1I7IXR0</accession>
<dbReference type="OrthoDB" id="6615103at2"/>
<dbReference type="EMBL" id="FPBZ01000031">
    <property type="protein sequence ID" value="SFU77678.1"/>
    <property type="molecule type" value="Genomic_DNA"/>
</dbReference>
<evidence type="ECO:0000313" key="2">
    <source>
        <dbReference type="Proteomes" id="UP000182649"/>
    </source>
</evidence>
<name>A0A1I7IXR0_9PROT</name>